<dbReference type="Proteomes" id="UP000683925">
    <property type="component" value="Unassembled WGS sequence"/>
</dbReference>
<keyword evidence="2" id="KW-1185">Reference proteome</keyword>
<reference evidence="1" key="1">
    <citation type="submission" date="2021-01" db="EMBL/GenBank/DDBJ databases">
        <authorList>
            <consortium name="Genoscope - CEA"/>
            <person name="William W."/>
        </authorList>
    </citation>
    <scope>NUCLEOTIDE SEQUENCE</scope>
</reference>
<dbReference type="OMA" id="ISFTAYY"/>
<proteinExistence type="predicted"/>
<sequence>MDNQFQVKKQCSQNKSDKKNIRGSYNKIKAQVKLEILQRLKSNQETLSEIAKDLSINRETLRSFQKNIGYKNLYQQLEVYIVSKCLFRQEQEAKQFKKAEISKFVKQEIDNYKNDSELLKLINGINDKRFQSKTRVKKQPIQFNSKNRRIITKIVCFIILAGQQAAINNTEDQQIPKKIQDDYYNNFIISFTAQFPVYLDNFEFSQQSAEYDSSMNSFYQQTETRPFGGNYI</sequence>
<gene>
    <name evidence="1" type="ORF">POCTA_138.1.T0180153</name>
</gene>
<evidence type="ECO:0000313" key="2">
    <source>
        <dbReference type="Proteomes" id="UP000683925"/>
    </source>
</evidence>
<dbReference type="EMBL" id="CAJJDP010000018">
    <property type="protein sequence ID" value="CAD8146149.1"/>
    <property type="molecule type" value="Genomic_DNA"/>
</dbReference>
<evidence type="ECO:0000313" key="1">
    <source>
        <dbReference type="EMBL" id="CAD8146149.1"/>
    </source>
</evidence>
<dbReference type="OrthoDB" id="308528at2759"/>
<protein>
    <submittedName>
        <fullName evidence="1">Uncharacterized protein</fullName>
    </submittedName>
</protein>
<comment type="caution">
    <text evidence="1">The sequence shown here is derived from an EMBL/GenBank/DDBJ whole genome shotgun (WGS) entry which is preliminary data.</text>
</comment>
<accession>A0A8S1T3H1</accession>
<name>A0A8S1T3H1_PAROT</name>
<organism evidence="1 2">
    <name type="scientific">Paramecium octaurelia</name>
    <dbReference type="NCBI Taxonomy" id="43137"/>
    <lineage>
        <taxon>Eukaryota</taxon>
        <taxon>Sar</taxon>
        <taxon>Alveolata</taxon>
        <taxon>Ciliophora</taxon>
        <taxon>Intramacronucleata</taxon>
        <taxon>Oligohymenophorea</taxon>
        <taxon>Peniculida</taxon>
        <taxon>Parameciidae</taxon>
        <taxon>Paramecium</taxon>
    </lineage>
</organism>
<dbReference type="AlphaFoldDB" id="A0A8S1T3H1"/>